<feature type="transmembrane region" description="Helical" evidence="1">
    <location>
        <begin position="30"/>
        <end position="47"/>
    </location>
</feature>
<feature type="transmembrane region" description="Helical" evidence="1">
    <location>
        <begin position="54"/>
        <end position="77"/>
    </location>
</feature>
<feature type="transmembrane region" description="Helical" evidence="1">
    <location>
        <begin position="97"/>
        <end position="117"/>
    </location>
</feature>
<sequence>MRTRRIIAIVLAFVSLPAVVLGLIDPLEGGIALLVGIALIGAVWALSRVAPPKLLWISLVATVALGAITLGLAMVSGPETEAGTVGNPVLDQPLVSLLWLWRAGIVVVLAGGIVYLVRLFRSLREPADAATERVP</sequence>
<reference evidence="3" key="1">
    <citation type="journal article" date="2019" name="Int. J. Syst. Evol. Microbiol.">
        <title>The Global Catalogue of Microorganisms (GCM) 10K type strain sequencing project: providing services to taxonomists for standard genome sequencing and annotation.</title>
        <authorList>
            <consortium name="The Broad Institute Genomics Platform"/>
            <consortium name="The Broad Institute Genome Sequencing Center for Infectious Disease"/>
            <person name="Wu L."/>
            <person name="Ma J."/>
        </authorList>
    </citation>
    <scope>NUCLEOTIDE SEQUENCE [LARGE SCALE GENOMIC DNA]</scope>
    <source>
        <strain evidence="3">CGMCC 1.12192</strain>
    </source>
</reference>
<evidence type="ECO:0000313" key="3">
    <source>
        <dbReference type="Proteomes" id="UP001595960"/>
    </source>
</evidence>
<keyword evidence="3" id="KW-1185">Reference proteome</keyword>
<accession>A0ABV9R3E2</accession>
<evidence type="ECO:0000256" key="1">
    <source>
        <dbReference type="SAM" id="Phobius"/>
    </source>
</evidence>
<dbReference type="Proteomes" id="UP001595960">
    <property type="component" value="Unassembled WGS sequence"/>
</dbReference>
<organism evidence="2 3">
    <name type="scientific">Agromyces aurantiacus</name>
    <dbReference type="NCBI Taxonomy" id="165814"/>
    <lineage>
        <taxon>Bacteria</taxon>
        <taxon>Bacillati</taxon>
        <taxon>Actinomycetota</taxon>
        <taxon>Actinomycetes</taxon>
        <taxon>Micrococcales</taxon>
        <taxon>Microbacteriaceae</taxon>
        <taxon>Agromyces</taxon>
    </lineage>
</organism>
<keyword evidence="1" id="KW-0812">Transmembrane</keyword>
<keyword evidence="1" id="KW-1133">Transmembrane helix</keyword>
<protein>
    <submittedName>
        <fullName evidence="2">Uncharacterized protein</fullName>
    </submittedName>
</protein>
<keyword evidence="1" id="KW-0472">Membrane</keyword>
<comment type="caution">
    <text evidence="2">The sequence shown here is derived from an EMBL/GenBank/DDBJ whole genome shotgun (WGS) entry which is preliminary data.</text>
</comment>
<dbReference type="EMBL" id="JBHSJC010000001">
    <property type="protein sequence ID" value="MFC4828340.1"/>
    <property type="molecule type" value="Genomic_DNA"/>
</dbReference>
<evidence type="ECO:0000313" key="2">
    <source>
        <dbReference type="EMBL" id="MFC4828340.1"/>
    </source>
</evidence>
<feature type="transmembrane region" description="Helical" evidence="1">
    <location>
        <begin position="7"/>
        <end position="24"/>
    </location>
</feature>
<name>A0ABV9R3E2_9MICO</name>
<gene>
    <name evidence="2" type="ORF">ACFPER_06040</name>
</gene>
<proteinExistence type="predicted"/>
<dbReference type="RefSeq" id="WP_204391384.1">
    <property type="nucleotide sequence ID" value="NZ_JAFBBW010000001.1"/>
</dbReference>